<evidence type="ECO:0000256" key="1">
    <source>
        <dbReference type="ARBA" id="ARBA00004167"/>
    </source>
</evidence>
<dbReference type="PANTHER" id="PTHR36985">
    <property type="entry name" value="TRANSLOCATION AND ASSEMBLY MODULE SUBUNIT TAMB"/>
    <property type="match status" value="1"/>
</dbReference>
<dbReference type="Proteomes" id="UP000772618">
    <property type="component" value="Unassembled WGS sequence"/>
</dbReference>
<gene>
    <name evidence="8" type="ORF">KK060_09430</name>
</gene>
<evidence type="ECO:0000256" key="6">
    <source>
        <dbReference type="SAM" id="Phobius"/>
    </source>
</evidence>
<name>A0ABS5VRM4_9BACT</name>
<evidence type="ECO:0000256" key="3">
    <source>
        <dbReference type="ARBA" id="ARBA00022989"/>
    </source>
</evidence>
<feature type="region of interest" description="Disordered" evidence="5">
    <location>
        <begin position="1507"/>
        <end position="1532"/>
    </location>
</feature>
<evidence type="ECO:0000256" key="5">
    <source>
        <dbReference type="SAM" id="MobiDB-lite"/>
    </source>
</evidence>
<keyword evidence="4 6" id="KW-0472">Membrane</keyword>
<evidence type="ECO:0000259" key="7">
    <source>
        <dbReference type="Pfam" id="PF04357"/>
    </source>
</evidence>
<accession>A0ABS5VRM4</accession>
<protein>
    <submittedName>
        <fullName evidence="8">Translocation/assembly module TamB domain-containing protein</fullName>
    </submittedName>
</protein>
<keyword evidence="3 6" id="KW-1133">Transmembrane helix</keyword>
<dbReference type="Pfam" id="PF04357">
    <property type="entry name" value="TamB"/>
    <property type="match status" value="1"/>
</dbReference>
<dbReference type="EMBL" id="JAHESD010000016">
    <property type="protein sequence ID" value="MBT1703499.1"/>
    <property type="molecule type" value="Genomic_DNA"/>
</dbReference>
<keyword evidence="9" id="KW-1185">Reference proteome</keyword>
<sequence>MNAQVIKNRLRKALIYTFSGIVFLIITLFLVLQIPSIQEKLVQRYLGDFSNVTGFTSTIEGFQLLWFDRLELENVKIFDPEQNKMISAKKILINFKLSHLFEENDVNIDGVSVEEAEVYITNIQESDTSRNLNINVFVDRINEKYSGAGDGGGKNPRINIGEAILSNSQFSYIDQDKPEIKNGFNYNQFSVDINEAQLQNFLILGDTTQFNVNTLLAKDKKTNFSISHLSTFFRLCQKSMEFSGLNLQAGQSTISDTIIFTFDNQRALNDFIPEVDIHGSLINTIIQPSDLALFAPEAARLTAPISLTGIFNGRINDFKFTNMEIGTGRTSIRGSLDMEGLPDITETFIILRLKDSKLDFNDLSFLFNDEVMEQLVPVGRVTLQGEFLGYPTDFVAKGEFNGNLGRLTSDINFKVNEQDFDKSSYSGKISLYDFNLGKYLKDTANFQYVNLTGNVAGSGLTLSTADFKLNGRVSSIGLRKYNYKNITTNARFASQLFNGYFKINDPNLQFTARGSLDLRKDHNTIKMQAQLDTAYLDRLKLIDKPIFLHSKIDIDVKGLNIDSIVGRADLQDFKISYNNKWLELEKIHVNSQTNENRRSLEFETNLVGAQVNGDFLMSDITRDISTLVDEILMNIENDKEVLSSYYRSKTYRPKTYQTNFRVNVHDADPIIKLFDTDLQISKHTTVDGKFTSGYTSILQAFAKPDSLTVNNTLFLGTDIELTASKIADSTNVLAMAFVNSEKQIFTSKFRTKNLVAEAIWNKNHIEFGLDGDQDGEANYLRLKGAVDFDKDTTYLKILPSKLKVLDKVWEFDPQNIIAIQRKDYRVKQLTLRNENQFISVNGSVSPDTKKKLSLQVEDFDLSSLNPVIGRELTGTLNAFFDVSNIYHDPFIQNNLTIDSLTVDKFLVGDISGKNEWDTLQRNFILNFFIDRNNTRIIDVDGLYTPADKESPLDVTAKLKDANLKILEPFLEEIFSNIGGTATGDFKITGVLAAPAIQGEGRINNGQITLNYLKTNYQFTGIVGLTPKSIYFKNIQLTDLFNNKGRLSGTITHNNFYSMHINIDASFENFQVLNTTAKDNTLFYGQGYATGDLNLFGPIAHLKITANARTDRNTRIFIPIGGESEVEKKEFIKFVSLTDSTFQNALETEINNKIDLTGITMDFNLDVTPDAYCEIILDLKAGDIIRGRGNGELQLQFDTKGEFSMFGPFEFTEGGYNFTLYDIVNKEFEIKRGSRINWYGDPYEGILNISATYNQLASFAPILIEQELSTEPQLRRKYPVMVLLQLEGAMLSPNIKFDIVAGNLPTSIPVSGGRPPVRLDFEFNAFKNRIDEQELTRQVFSLIVLRRFSAPESFNTSGSDVTSSVSEFLSNQLSSWASQVDENLEIDIDLSSFDQEAFNTFQLRLSYTFMNGRLRITRDGTFYSNQSEQTTPANPTYVPQNNAATLAGDWTVDYLLTPDGKLKVKAYNRANLNPIYTTLGSQNSVTTGVSLLHTQTFNRLRDLWKTSRKRREEESDVDDVNQEAIKEEDDGTE</sequence>
<organism evidence="8 9">
    <name type="scientific">Chryseosolibacter indicus</name>
    <dbReference type="NCBI Taxonomy" id="2782351"/>
    <lineage>
        <taxon>Bacteria</taxon>
        <taxon>Pseudomonadati</taxon>
        <taxon>Bacteroidota</taxon>
        <taxon>Cytophagia</taxon>
        <taxon>Cytophagales</taxon>
        <taxon>Chryseotaleaceae</taxon>
        <taxon>Chryseosolibacter</taxon>
    </lineage>
</organism>
<comment type="subcellular location">
    <subcellularLocation>
        <location evidence="1">Membrane</location>
        <topology evidence="1">Single-pass membrane protein</topology>
    </subcellularLocation>
</comment>
<dbReference type="InterPro" id="IPR007452">
    <property type="entry name" value="TamB_C"/>
</dbReference>
<comment type="caution">
    <text evidence="8">The sequence shown here is derived from an EMBL/GenBank/DDBJ whole genome shotgun (WGS) entry which is preliminary data.</text>
</comment>
<reference evidence="8 9" key="1">
    <citation type="submission" date="2021-05" db="EMBL/GenBank/DDBJ databases">
        <title>A Polyphasic approach of four new species of the genus Ohtaekwangia: Ohtaekwangia histidinii sp. nov., Ohtaekwangia cretensis sp. nov., Ohtaekwangia indiensis sp. nov., Ohtaekwangia reichenbachii sp. nov. from diverse environment.</title>
        <authorList>
            <person name="Octaviana S."/>
        </authorList>
    </citation>
    <scope>NUCLEOTIDE SEQUENCE [LARGE SCALE GENOMIC DNA]</scope>
    <source>
        <strain evidence="8 9">PWU20</strain>
    </source>
</reference>
<keyword evidence="2 6" id="KW-0812">Transmembrane</keyword>
<feature type="transmembrane region" description="Helical" evidence="6">
    <location>
        <begin position="13"/>
        <end position="34"/>
    </location>
</feature>
<dbReference type="PANTHER" id="PTHR36985:SF1">
    <property type="entry name" value="TRANSLOCATION AND ASSEMBLY MODULE SUBUNIT TAMB"/>
    <property type="match status" value="1"/>
</dbReference>
<feature type="compositionally biased region" description="Acidic residues" evidence="5">
    <location>
        <begin position="1513"/>
        <end position="1532"/>
    </location>
</feature>
<proteinExistence type="predicted"/>
<evidence type="ECO:0000313" key="9">
    <source>
        <dbReference type="Proteomes" id="UP000772618"/>
    </source>
</evidence>
<evidence type="ECO:0000313" key="8">
    <source>
        <dbReference type="EMBL" id="MBT1703499.1"/>
    </source>
</evidence>
<dbReference type="RefSeq" id="WP_254153460.1">
    <property type="nucleotide sequence ID" value="NZ_JAHESD010000016.1"/>
</dbReference>
<evidence type="ECO:0000256" key="2">
    <source>
        <dbReference type="ARBA" id="ARBA00022692"/>
    </source>
</evidence>
<feature type="domain" description="Translocation and assembly module TamB C-terminal" evidence="7">
    <location>
        <begin position="1037"/>
        <end position="1479"/>
    </location>
</feature>
<evidence type="ECO:0000256" key="4">
    <source>
        <dbReference type="ARBA" id="ARBA00023136"/>
    </source>
</evidence>